<name>A0A8D0GVR2_SPHPU</name>
<evidence type="ECO:0000313" key="2">
    <source>
        <dbReference type="Proteomes" id="UP000694392"/>
    </source>
</evidence>
<keyword evidence="2" id="KW-1185">Reference proteome</keyword>
<proteinExistence type="predicted"/>
<accession>A0A8D0GVR2</accession>
<dbReference type="Ensembl" id="ENSSPUT00000011110.1">
    <property type="protein sequence ID" value="ENSSPUP00000010413.1"/>
    <property type="gene ID" value="ENSSPUG00000008048.1"/>
</dbReference>
<protein>
    <submittedName>
        <fullName evidence="1">Uncharacterized protein</fullName>
    </submittedName>
</protein>
<reference evidence="1" key="2">
    <citation type="submission" date="2025-09" db="UniProtKB">
        <authorList>
            <consortium name="Ensembl"/>
        </authorList>
    </citation>
    <scope>IDENTIFICATION</scope>
</reference>
<evidence type="ECO:0000313" key="1">
    <source>
        <dbReference type="Ensembl" id="ENSSPUP00000010413.1"/>
    </source>
</evidence>
<dbReference type="Proteomes" id="UP000694392">
    <property type="component" value="Unplaced"/>
</dbReference>
<organism evidence="1 2">
    <name type="scientific">Sphenodon punctatus</name>
    <name type="common">Tuatara</name>
    <name type="synonym">Hatteria punctata</name>
    <dbReference type="NCBI Taxonomy" id="8508"/>
    <lineage>
        <taxon>Eukaryota</taxon>
        <taxon>Metazoa</taxon>
        <taxon>Chordata</taxon>
        <taxon>Craniata</taxon>
        <taxon>Vertebrata</taxon>
        <taxon>Euteleostomi</taxon>
        <taxon>Lepidosauria</taxon>
        <taxon>Sphenodontia</taxon>
        <taxon>Sphenodontidae</taxon>
        <taxon>Sphenodon</taxon>
    </lineage>
</organism>
<dbReference type="OMA" id="RRIWICC"/>
<dbReference type="AlphaFoldDB" id="A0A8D0GVR2"/>
<sequence>MLALDWSMSPESRFARWRRTWMNSTTVWRCTTPVTAARRWRRPRASSARQSPSSSLSLRECRSLVPRLKLEASTAREVWAKMPAAQ</sequence>
<reference evidence="1" key="1">
    <citation type="submission" date="2025-08" db="UniProtKB">
        <authorList>
            <consortium name="Ensembl"/>
        </authorList>
    </citation>
    <scope>IDENTIFICATION</scope>
</reference>